<evidence type="ECO:0000256" key="1">
    <source>
        <dbReference type="SAM" id="SignalP"/>
    </source>
</evidence>
<dbReference type="Gene3D" id="3.40.50.10610">
    <property type="entry name" value="ABC-type transport auxiliary lipoprotein component"/>
    <property type="match status" value="1"/>
</dbReference>
<feature type="chain" id="PRO_5045160819" description="Lipoprotein" evidence="1">
    <location>
        <begin position="28"/>
        <end position="225"/>
    </location>
</feature>
<dbReference type="PROSITE" id="PS51257">
    <property type="entry name" value="PROKAR_LIPOPROTEIN"/>
    <property type="match status" value="1"/>
</dbReference>
<protein>
    <recommendedName>
        <fullName evidence="4">Lipoprotein</fullName>
    </recommendedName>
</protein>
<proteinExistence type="predicted"/>
<reference evidence="3" key="1">
    <citation type="journal article" date="2019" name="Int. J. Syst. Evol. Microbiol.">
        <title>The Global Catalogue of Microorganisms (GCM) 10K type strain sequencing project: providing services to taxonomists for standard genome sequencing and annotation.</title>
        <authorList>
            <consortium name="The Broad Institute Genomics Platform"/>
            <consortium name="The Broad Institute Genome Sequencing Center for Infectious Disease"/>
            <person name="Wu L."/>
            <person name="Ma J."/>
        </authorList>
    </citation>
    <scope>NUCLEOTIDE SEQUENCE [LARGE SCALE GENOMIC DNA]</scope>
    <source>
        <strain evidence="3">JCM 17917</strain>
    </source>
</reference>
<organism evidence="2 3">
    <name type="scientific">Nibribacter koreensis</name>
    <dbReference type="NCBI Taxonomy" id="1084519"/>
    <lineage>
        <taxon>Bacteria</taxon>
        <taxon>Pseudomonadati</taxon>
        <taxon>Bacteroidota</taxon>
        <taxon>Cytophagia</taxon>
        <taxon>Cytophagales</taxon>
        <taxon>Hymenobacteraceae</taxon>
        <taxon>Nibribacter</taxon>
    </lineage>
</organism>
<dbReference type="Proteomes" id="UP001501844">
    <property type="component" value="Unassembled WGS sequence"/>
</dbReference>
<sequence>MKPKHFFLVALLAAACSLQSCSPSVYTNPSFTAVAKQHKTIAILPFDVKVGLRPNEMRDMTEERHYELERQHGRAIQGALQVHFLQTINKKKEKVKVQDIATTNAILLEQDIQPEELTKYTPAELAQMLGVDAVMMGSLTTDKPFSNGVAAAMAIYELLATPNISLGAPTNTGMAVMKIYDGATGSLLWNYEKALERYLGSDTNTITKAITRKAAKRIPYAKLKV</sequence>
<feature type="signal peptide" evidence="1">
    <location>
        <begin position="1"/>
        <end position="27"/>
    </location>
</feature>
<keyword evidence="3" id="KW-1185">Reference proteome</keyword>
<evidence type="ECO:0008006" key="4">
    <source>
        <dbReference type="Google" id="ProtNLM"/>
    </source>
</evidence>
<evidence type="ECO:0000313" key="2">
    <source>
        <dbReference type="EMBL" id="GAA4309270.1"/>
    </source>
</evidence>
<evidence type="ECO:0000313" key="3">
    <source>
        <dbReference type="Proteomes" id="UP001501844"/>
    </source>
</evidence>
<dbReference type="EMBL" id="BAABGX010000002">
    <property type="protein sequence ID" value="GAA4309270.1"/>
    <property type="molecule type" value="Genomic_DNA"/>
</dbReference>
<keyword evidence="1" id="KW-0732">Signal</keyword>
<comment type="caution">
    <text evidence="2">The sequence shown here is derived from an EMBL/GenBank/DDBJ whole genome shotgun (WGS) entry which is preliminary data.</text>
</comment>
<accession>A0ABP8FR87</accession>
<gene>
    <name evidence="2" type="ORF">GCM10023183_26390</name>
</gene>
<name>A0ABP8FR87_9BACT</name>
<dbReference type="RefSeq" id="WP_345166939.1">
    <property type="nucleotide sequence ID" value="NZ_BAABGX010000002.1"/>
</dbReference>